<evidence type="ECO:0000313" key="2">
    <source>
        <dbReference type="Proteomes" id="UP000074410"/>
    </source>
</evidence>
<feature type="non-terminal residue" evidence="1">
    <location>
        <position position="316"/>
    </location>
</feature>
<reference evidence="1 2" key="1">
    <citation type="journal article" date="2016" name="Front. Microbiol.">
        <title>Genomic Resource of Rice Seed Associated Bacteria.</title>
        <authorList>
            <person name="Midha S."/>
            <person name="Bansal K."/>
            <person name="Sharma S."/>
            <person name="Kumar N."/>
            <person name="Patil P.P."/>
            <person name="Chaudhry V."/>
            <person name="Patil P.B."/>
        </authorList>
    </citation>
    <scope>NUCLEOTIDE SEQUENCE [LARGE SCALE GENOMIC DNA]</scope>
    <source>
        <strain evidence="1 2">NS258</strain>
    </source>
</reference>
<organism evidence="1 2">
    <name type="scientific">Sphingomonas sanguinis</name>
    <dbReference type="NCBI Taxonomy" id="33051"/>
    <lineage>
        <taxon>Bacteria</taxon>
        <taxon>Pseudomonadati</taxon>
        <taxon>Pseudomonadota</taxon>
        <taxon>Alphaproteobacteria</taxon>
        <taxon>Sphingomonadales</taxon>
        <taxon>Sphingomonadaceae</taxon>
        <taxon>Sphingomonas</taxon>
    </lineage>
</organism>
<sequence length="316" mass="31276">VVQLSSGLTNAGTITATGTGVFIGYYGQLTNQAGGVISGGTRAIGPNGNFAVFNASIANAGTINGDVTFGPSSSGSTYGNNNIYYALPGGVLNGNLTLSNGDLLVAEASGSSGNRFAGITGTVSGAMAGLRLRVRSDTTATLPTATQFATVGYDLFDKAALTLTGTAASRPLTVAGQGTVDLTADIATTTGAALTTTSRTLAPGETYAANALTIISRGTLSLVPANTNLYLGGVVLLGDGDTFTNAGTIAATGRTTNGYNPIAAIANGKSVTNDGTITLDGAVGVQRAQSVTNSGRIVQAAGCPLYPSDAAEDLTR</sequence>
<dbReference type="AlphaFoldDB" id="A0A147J3Y1"/>
<dbReference type="Proteomes" id="UP000074410">
    <property type="component" value="Unassembled WGS sequence"/>
</dbReference>
<dbReference type="EMBL" id="LDTC01000255">
    <property type="protein sequence ID" value="KTW04531.1"/>
    <property type="molecule type" value="Genomic_DNA"/>
</dbReference>
<comment type="caution">
    <text evidence="1">The sequence shown here is derived from an EMBL/GenBank/DDBJ whole genome shotgun (WGS) entry which is preliminary data.</text>
</comment>
<accession>A0A147J3Y1</accession>
<protein>
    <submittedName>
        <fullName evidence="1">Uncharacterized protein</fullName>
    </submittedName>
</protein>
<feature type="non-terminal residue" evidence="1">
    <location>
        <position position="1"/>
    </location>
</feature>
<name>A0A147J3Y1_9SPHN</name>
<gene>
    <name evidence="1" type="ORF">NS258_17925</name>
</gene>
<evidence type="ECO:0000313" key="1">
    <source>
        <dbReference type="EMBL" id="KTW04531.1"/>
    </source>
</evidence>
<proteinExistence type="predicted"/>